<name>A0A9D9ETD8_9BACT</name>
<evidence type="ECO:0000313" key="2">
    <source>
        <dbReference type="EMBL" id="MBO8452453.1"/>
    </source>
</evidence>
<feature type="transmembrane region" description="Helical" evidence="1">
    <location>
        <begin position="6"/>
        <end position="24"/>
    </location>
</feature>
<reference evidence="2" key="1">
    <citation type="submission" date="2020-10" db="EMBL/GenBank/DDBJ databases">
        <authorList>
            <person name="Gilroy R."/>
        </authorList>
    </citation>
    <scope>NUCLEOTIDE SEQUENCE</scope>
    <source>
        <strain evidence="2">B1-20833</strain>
    </source>
</reference>
<evidence type="ECO:0000313" key="3">
    <source>
        <dbReference type="Proteomes" id="UP000823661"/>
    </source>
</evidence>
<organism evidence="2 3">
    <name type="scientific">Candidatus Cryptobacteroides intestinavium</name>
    <dbReference type="NCBI Taxonomy" id="2840766"/>
    <lineage>
        <taxon>Bacteria</taxon>
        <taxon>Pseudomonadati</taxon>
        <taxon>Bacteroidota</taxon>
        <taxon>Bacteroidia</taxon>
        <taxon>Bacteroidales</taxon>
        <taxon>Candidatus Cryptobacteroides</taxon>
    </lineage>
</organism>
<sequence>MDSQMMIWAAVIAAAIVVMLVRTFSKPRETVVGNDHIFDEETGQRVNNWKYTTEDDGE</sequence>
<dbReference type="AlphaFoldDB" id="A0A9D9ETD8"/>
<evidence type="ECO:0000256" key="1">
    <source>
        <dbReference type="SAM" id="Phobius"/>
    </source>
</evidence>
<keyword evidence="1" id="KW-1133">Transmembrane helix</keyword>
<comment type="caution">
    <text evidence="2">The sequence shown here is derived from an EMBL/GenBank/DDBJ whole genome shotgun (WGS) entry which is preliminary data.</text>
</comment>
<dbReference type="EMBL" id="JADIMI010000061">
    <property type="protein sequence ID" value="MBO8452453.1"/>
    <property type="molecule type" value="Genomic_DNA"/>
</dbReference>
<reference evidence="2" key="2">
    <citation type="journal article" date="2021" name="PeerJ">
        <title>Extensive microbial diversity within the chicken gut microbiome revealed by metagenomics and culture.</title>
        <authorList>
            <person name="Gilroy R."/>
            <person name="Ravi A."/>
            <person name="Getino M."/>
            <person name="Pursley I."/>
            <person name="Horton D.L."/>
            <person name="Alikhan N.F."/>
            <person name="Baker D."/>
            <person name="Gharbi K."/>
            <person name="Hall N."/>
            <person name="Watson M."/>
            <person name="Adriaenssens E.M."/>
            <person name="Foster-Nyarko E."/>
            <person name="Jarju S."/>
            <person name="Secka A."/>
            <person name="Antonio M."/>
            <person name="Oren A."/>
            <person name="Chaudhuri R.R."/>
            <person name="La Ragione R."/>
            <person name="Hildebrand F."/>
            <person name="Pallen M.J."/>
        </authorList>
    </citation>
    <scope>NUCLEOTIDE SEQUENCE</scope>
    <source>
        <strain evidence="2">B1-20833</strain>
    </source>
</reference>
<accession>A0A9D9ETD8</accession>
<proteinExistence type="predicted"/>
<gene>
    <name evidence="2" type="ORF">IAC06_06180</name>
</gene>
<keyword evidence="1" id="KW-0812">Transmembrane</keyword>
<keyword evidence="1" id="KW-0472">Membrane</keyword>
<protein>
    <submittedName>
        <fullName evidence="2">Uncharacterized protein</fullName>
    </submittedName>
</protein>
<dbReference type="Proteomes" id="UP000823661">
    <property type="component" value="Unassembled WGS sequence"/>
</dbReference>